<keyword evidence="3 7" id="KW-0853">WD repeat</keyword>
<dbReference type="GeneID" id="41973822"/>
<dbReference type="FunFam" id="2.130.10.10:FF:000657">
    <property type="entry name" value="U3 small nucleolar RNA associated protein"/>
    <property type="match status" value="1"/>
</dbReference>
<dbReference type="Pfam" id="PF04158">
    <property type="entry name" value="Sof1"/>
    <property type="match status" value="1"/>
</dbReference>
<dbReference type="Gene3D" id="2.130.10.10">
    <property type="entry name" value="YVTN repeat-like/Quinoprotein amine dehydrogenase"/>
    <property type="match status" value="2"/>
</dbReference>
<name>A0A507AQN7_9PEZI</name>
<evidence type="ECO:0000256" key="2">
    <source>
        <dbReference type="ARBA" id="ARBA00005649"/>
    </source>
</evidence>
<keyword evidence="6" id="KW-0687">Ribonucleoprotein</keyword>
<dbReference type="AlphaFoldDB" id="A0A507AQN7"/>
<dbReference type="InterPro" id="IPR036322">
    <property type="entry name" value="WD40_repeat_dom_sf"/>
</dbReference>
<evidence type="ECO:0000256" key="4">
    <source>
        <dbReference type="ARBA" id="ARBA00022737"/>
    </source>
</evidence>
<evidence type="ECO:0000256" key="7">
    <source>
        <dbReference type="PROSITE-ProRule" id="PRU00221"/>
    </source>
</evidence>
<dbReference type="PROSITE" id="PS50082">
    <property type="entry name" value="WD_REPEATS_2"/>
    <property type="match status" value="3"/>
</dbReference>
<feature type="compositionally biased region" description="Polar residues" evidence="8">
    <location>
        <begin position="8"/>
        <end position="21"/>
    </location>
</feature>
<dbReference type="FunFam" id="2.130.10.10:FF:000743">
    <property type="entry name" value="U3 small nucleolar RNA associated protein"/>
    <property type="match status" value="1"/>
</dbReference>
<dbReference type="RefSeq" id="XP_030994886.1">
    <property type="nucleotide sequence ID" value="XM_031141000.1"/>
</dbReference>
<dbReference type="Proteomes" id="UP000319257">
    <property type="component" value="Unassembled WGS sequence"/>
</dbReference>
<comment type="similarity">
    <text evidence="2">Belongs to the WD repeat DCAF13/WDSOF1 family.</text>
</comment>
<dbReference type="EMBL" id="SKBQ01000036">
    <property type="protein sequence ID" value="TPX13175.1"/>
    <property type="molecule type" value="Genomic_DNA"/>
</dbReference>
<dbReference type="PRINTS" id="PR00320">
    <property type="entry name" value="GPROTEINBRPT"/>
</dbReference>
<feature type="region of interest" description="Disordered" evidence="8">
    <location>
        <begin position="417"/>
        <end position="445"/>
    </location>
</feature>
<evidence type="ECO:0000256" key="8">
    <source>
        <dbReference type="SAM" id="MobiDB-lite"/>
    </source>
</evidence>
<dbReference type="PROSITE" id="PS50294">
    <property type="entry name" value="WD_REPEATS_REGION"/>
    <property type="match status" value="3"/>
</dbReference>
<dbReference type="InterPro" id="IPR015943">
    <property type="entry name" value="WD40/YVTN_repeat-like_dom_sf"/>
</dbReference>
<evidence type="ECO:0000256" key="6">
    <source>
        <dbReference type="ARBA" id="ARBA00023274"/>
    </source>
</evidence>
<feature type="domain" description="Sof1-like protein" evidence="9">
    <location>
        <begin position="354"/>
        <end position="440"/>
    </location>
</feature>
<dbReference type="OrthoDB" id="10249065at2759"/>
<dbReference type="GO" id="GO:0000462">
    <property type="term" value="P:maturation of SSU-rRNA from tricistronic rRNA transcript (SSU-rRNA, 5.8S rRNA, LSU-rRNA)"/>
    <property type="evidence" value="ECO:0007669"/>
    <property type="project" value="TreeGrafter"/>
</dbReference>
<accession>A0A507AQN7</accession>
<dbReference type="InParanoid" id="A0A507AQN7"/>
<dbReference type="SUPFAM" id="SSF50978">
    <property type="entry name" value="WD40 repeat-like"/>
    <property type="match status" value="1"/>
</dbReference>
<keyword evidence="5" id="KW-0539">Nucleus</keyword>
<dbReference type="Pfam" id="PF00400">
    <property type="entry name" value="WD40"/>
    <property type="match status" value="3"/>
</dbReference>
<evidence type="ECO:0000256" key="3">
    <source>
        <dbReference type="ARBA" id="ARBA00022574"/>
    </source>
</evidence>
<reference evidence="10 11" key="1">
    <citation type="submission" date="2019-06" db="EMBL/GenBank/DDBJ databases">
        <title>Draft genome sequence of the filamentous fungus Phialemoniopsis curvata isolated from diesel fuel.</title>
        <authorList>
            <person name="Varaljay V.A."/>
            <person name="Lyon W.J."/>
            <person name="Crouch A.L."/>
            <person name="Drake C.E."/>
            <person name="Hollomon J.M."/>
            <person name="Nadeau L.J."/>
            <person name="Nunn H.S."/>
            <person name="Stevenson B.S."/>
            <person name="Bojanowski C.L."/>
            <person name="Crookes-Goodson W.J."/>
        </authorList>
    </citation>
    <scope>NUCLEOTIDE SEQUENCE [LARGE SCALE GENOMIC DNA]</scope>
    <source>
        <strain evidence="10 11">D216</strain>
    </source>
</reference>
<evidence type="ECO:0000256" key="5">
    <source>
        <dbReference type="ARBA" id="ARBA00023242"/>
    </source>
</evidence>
<dbReference type="PANTHER" id="PTHR22851">
    <property type="entry name" value="U3 SMALL NUCLEOLAR RNA U3 SNORNA ASSOCIATED PROTEIN"/>
    <property type="match status" value="1"/>
</dbReference>
<gene>
    <name evidence="10" type="ORF">E0L32_006375</name>
</gene>
<dbReference type="GO" id="GO:0032040">
    <property type="term" value="C:small-subunit processome"/>
    <property type="evidence" value="ECO:0007669"/>
    <property type="project" value="TreeGrafter"/>
</dbReference>
<keyword evidence="11" id="KW-1185">Reference proteome</keyword>
<dbReference type="InterPro" id="IPR020472">
    <property type="entry name" value="WD40_PAC1"/>
</dbReference>
<dbReference type="PANTHER" id="PTHR22851:SF0">
    <property type="entry name" value="DDB1- AND CUL4-ASSOCIATED FACTOR 13"/>
    <property type="match status" value="1"/>
</dbReference>
<proteinExistence type="inferred from homology"/>
<dbReference type="STRING" id="1093900.A0A507AQN7"/>
<comment type="caution">
    <text evidence="10">The sequence shown here is derived from an EMBL/GenBank/DDBJ whole genome shotgun (WGS) entry which is preliminary data.</text>
</comment>
<feature type="repeat" description="WD" evidence="7">
    <location>
        <begin position="278"/>
        <end position="319"/>
    </location>
</feature>
<evidence type="ECO:0000313" key="10">
    <source>
        <dbReference type="EMBL" id="TPX13175.1"/>
    </source>
</evidence>
<comment type="subcellular location">
    <subcellularLocation>
        <location evidence="1">Nucleus</location>
        <location evidence="1">Nucleolus</location>
    </subcellularLocation>
</comment>
<dbReference type="InterPro" id="IPR007287">
    <property type="entry name" value="Sof1"/>
</dbReference>
<protein>
    <recommendedName>
        <fullName evidence="9">Sof1-like protein domain-containing protein</fullName>
    </recommendedName>
</protein>
<dbReference type="FunCoup" id="A0A507AQN7">
    <property type="interactions" value="1207"/>
</dbReference>
<keyword evidence="4" id="KW-0677">Repeat</keyword>
<organism evidence="10 11">
    <name type="scientific">Thyridium curvatum</name>
    <dbReference type="NCBI Taxonomy" id="1093900"/>
    <lineage>
        <taxon>Eukaryota</taxon>
        <taxon>Fungi</taxon>
        <taxon>Dikarya</taxon>
        <taxon>Ascomycota</taxon>
        <taxon>Pezizomycotina</taxon>
        <taxon>Sordariomycetes</taxon>
        <taxon>Sordariomycetidae</taxon>
        <taxon>Thyridiales</taxon>
        <taxon>Thyridiaceae</taxon>
        <taxon>Thyridium</taxon>
    </lineage>
</organism>
<evidence type="ECO:0000259" key="9">
    <source>
        <dbReference type="Pfam" id="PF04158"/>
    </source>
</evidence>
<feature type="region of interest" description="Disordered" evidence="8">
    <location>
        <begin position="1"/>
        <end position="28"/>
    </location>
</feature>
<dbReference type="InterPro" id="IPR051733">
    <property type="entry name" value="WD_repeat_DCAF13/WDSOF1"/>
</dbReference>
<sequence>MKIKALSRSVSAYQPPGSTAPKQPRNVDPAIHPFERAREYTRALNAVKLERMFAAPFIAQLGNGHSDGVYNIVSDPNSLQRFASSAGDGSLKVWDLTSREQVWQVNHAHENIPRICWTRDQKLLSCGTDRKIHLFSPYQTENNSAPLSTWLGTNAFTSISHHRSKNSFAASSNVVSIYDLERHTAAPEVLQWPSSTDTITNVAFNQVEQSILASTAVDRSIVLFDLRTSMPLHRTVLNFASNQIAWNPMEAMNFAVANEDHNIYLFDMRKMDRALNVLKGHVAAAMSVQFSPTGEELVSGSYDRTIRLWKRDQGHSRDMYHTKRQQRVFSVTFTPDSKYVLSGSDDGNIRLWRANASKREGVVSTRQRQAREYNEALVDRYGHMPEVRRIKRHRHLPKVVKKAGEIKSEELKAIKRREENIRKHSKKQFEKRESEREKMVLAKQK</sequence>
<evidence type="ECO:0000256" key="1">
    <source>
        <dbReference type="ARBA" id="ARBA00004604"/>
    </source>
</evidence>
<dbReference type="SMART" id="SM00320">
    <property type="entry name" value="WD40"/>
    <property type="match status" value="7"/>
</dbReference>
<evidence type="ECO:0000313" key="11">
    <source>
        <dbReference type="Proteomes" id="UP000319257"/>
    </source>
</evidence>
<dbReference type="InterPro" id="IPR001680">
    <property type="entry name" value="WD40_rpt"/>
</dbReference>
<feature type="repeat" description="WD" evidence="7">
    <location>
        <begin position="321"/>
        <end position="362"/>
    </location>
</feature>
<feature type="repeat" description="WD" evidence="7">
    <location>
        <begin position="62"/>
        <end position="104"/>
    </location>
</feature>